<reference evidence="6" key="2">
    <citation type="submission" date="2020-09" db="EMBL/GenBank/DDBJ databases">
        <authorList>
            <person name="Sun Q."/>
            <person name="Ohkuma M."/>
        </authorList>
    </citation>
    <scope>NUCLEOTIDE SEQUENCE</scope>
    <source>
        <strain evidence="6">JCM 17251</strain>
    </source>
</reference>
<name>A0A918CZ45_9BACI</name>
<comment type="cofactor">
    <cofactor evidence="5">
        <name>Mg(2+)</name>
        <dbReference type="ChEBI" id="CHEBI:18420"/>
    </cofactor>
</comment>
<dbReference type="Gene3D" id="3.40.50.10420">
    <property type="entry name" value="NagB/RpiA/CoA transferase-like"/>
    <property type="match status" value="1"/>
</dbReference>
<evidence type="ECO:0000256" key="2">
    <source>
        <dbReference type="ARBA" id="ARBA00022741"/>
    </source>
</evidence>
<dbReference type="SUPFAM" id="SSF100950">
    <property type="entry name" value="NagB/RpiA/CoA transferase-like"/>
    <property type="match status" value="1"/>
</dbReference>
<evidence type="ECO:0000256" key="3">
    <source>
        <dbReference type="ARBA" id="ARBA00022840"/>
    </source>
</evidence>
<dbReference type="EMBL" id="BMOS01000003">
    <property type="protein sequence ID" value="GGN51309.1"/>
    <property type="molecule type" value="Genomic_DNA"/>
</dbReference>
<keyword evidence="5" id="KW-0479">Metal-binding</keyword>
<evidence type="ECO:0000256" key="4">
    <source>
        <dbReference type="PIRSR" id="PIRSR006806-1"/>
    </source>
</evidence>
<dbReference type="GO" id="GO:0030272">
    <property type="term" value="F:5-formyltetrahydrofolate cyclo-ligase activity"/>
    <property type="evidence" value="ECO:0007669"/>
    <property type="project" value="UniProtKB-EC"/>
</dbReference>
<dbReference type="EC" id="6.3.3.2" evidence="5"/>
<keyword evidence="3 4" id="KW-0067">ATP-binding</keyword>
<dbReference type="RefSeq" id="WP_188855934.1">
    <property type="nucleotide sequence ID" value="NZ_BMOS01000003.1"/>
</dbReference>
<gene>
    <name evidence="6" type="ORF">GCM10007971_05680</name>
</gene>
<dbReference type="InterPro" id="IPR024185">
    <property type="entry name" value="FTHF_cligase-like_sf"/>
</dbReference>
<dbReference type="PANTHER" id="PTHR23407:SF1">
    <property type="entry name" value="5-FORMYLTETRAHYDROFOLATE CYCLO-LIGASE"/>
    <property type="match status" value="1"/>
</dbReference>
<reference evidence="6" key="1">
    <citation type="journal article" date="2014" name="Int. J. Syst. Evol. Microbiol.">
        <title>Complete genome sequence of Corynebacterium casei LMG S-19264T (=DSM 44701T), isolated from a smear-ripened cheese.</title>
        <authorList>
            <consortium name="US DOE Joint Genome Institute (JGI-PGF)"/>
            <person name="Walter F."/>
            <person name="Albersmeier A."/>
            <person name="Kalinowski J."/>
            <person name="Ruckert C."/>
        </authorList>
    </citation>
    <scope>NUCLEOTIDE SEQUENCE</scope>
    <source>
        <strain evidence="6">JCM 17251</strain>
    </source>
</reference>
<feature type="binding site" evidence="4">
    <location>
        <begin position="4"/>
        <end position="8"/>
    </location>
    <ligand>
        <name>ATP</name>
        <dbReference type="ChEBI" id="CHEBI:30616"/>
    </ligand>
</feature>
<protein>
    <recommendedName>
        <fullName evidence="5">5-formyltetrahydrofolate cyclo-ligase</fullName>
        <ecNumber evidence="5">6.3.3.2</ecNumber>
    </recommendedName>
</protein>
<dbReference type="PANTHER" id="PTHR23407">
    <property type="entry name" value="ATPASE INHIBITOR/5-FORMYLTETRAHYDROFOLATE CYCLO-LIGASE"/>
    <property type="match status" value="1"/>
</dbReference>
<organism evidence="6 7">
    <name type="scientific">Oceanobacillus indicireducens</name>
    <dbReference type="NCBI Taxonomy" id="1004261"/>
    <lineage>
        <taxon>Bacteria</taxon>
        <taxon>Bacillati</taxon>
        <taxon>Bacillota</taxon>
        <taxon>Bacilli</taxon>
        <taxon>Bacillales</taxon>
        <taxon>Bacillaceae</taxon>
        <taxon>Oceanobacillus</taxon>
    </lineage>
</organism>
<comment type="caution">
    <text evidence="6">The sequence shown here is derived from an EMBL/GenBank/DDBJ whole genome shotgun (WGS) entry which is preliminary data.</text>
</comment>
<evidence type="ECO:0000313" key="7">
    <source>
        <dbReference type="Proteomes" id="UP000624041"/>
    </source>
</evidence>
<keyword evidence="7" id="KW-1185">Reference proteome</keyword>
<dbReference type="InterPro" id="IPR037171">
    <property type="entry name" value="NagB/RpiA_transferase-like"/>
</dbReference>
<dbReference type="GO" id="GO:0009396">
    <property type="term" value="P:folic acid-containing compound biosynthetic process"/>
    <property type="evidence" value="ECO:0007669"/>
    <property type="project" value="TreeGrafter"/>
</dbReference>
<keyword evidence="5" id="KW-0460">Magnesium</keyword>
<sequence>MLDKLNLRNLAKDRLTNLSSVERAEIEEKIVQNLTSSELWNQASTVGVTVSGGLEWDTEPLIRKGWQEGKTVTVPKCVPEERRLDFYQLDDFEQLEASYFNLREPNPHETVKVEKREIDLLIVPGLIFDKRGYRVGFGGGYYDRFLTDFPNRTVSVLYSGQLVEEVPAEPFDIPVDYLVTENGFL</sequence>
<evidence type="ECO:0000256" key="1">
    <source>
        <dbReference type="ARBA" id="ARBA00010638"/>
    </source>
</evidence>
<dbReference type="GO" id="GO:0046872">
    <property type="term" value="F:metal ion binding"/>
    <property type="evidence" value="ECO:0007669"/>
    <property type="project" value="UniProtKB-KW"/>
</dbReference>
<dbReference type="PIRSF" id="PIRSF006806">
    <property type="entry name" value="FTHF_cligase"/>
    <property type="match status" value="1"/>
</dbReference>
<feature type="binding site" evidence="4">
    <location>
        <position position="50"/>
    </location>
    <ligand>
        <name>substrate</name>
    </ligand>
</feature>
<comment type="catalytic activity">
    <reaction evidence="5">
        <text>(6S)-5-formyl-5,6,7,8-tetrahydrofolate + ATP = (6R)-5,10-methenyltetrahydrofolate + ADP + phosphate</text>
        <dbReference type="Rhea" id="RHEA:10488"/>
        <dbReference type="ChEBI" id="CHEBI:30616"/>
        <dbReference type="ChEBI" id="CHEBI:43474"/>
        <dbReference type="ChEBI" id="CHEBI:57455"/>
        <dbReference type="ChEBI" id="CHEBI:57457"/>
        <dbReference type="ChEBI" id="CHEBI:456216"/>
        <dbReference type="EC" id="6.3.3.2"/>
    </reaction>
</comment>
<proteinExistence type="inferred from homology"/>
<keyword evidence="2 4" id="KW-0547">Nucleotide-binding</keyword>
<dbReference type="Pfam" id="PF01812">
    <property type="entry name" value="5-FTHF_cyc-lig"/>
    <property type="match status" value="1"/>
</dbReference>
<feature type="binding site" evidence="4">
    <location>
        <begin position="134"/>
        <end position="142"/>
    </location>
    <ligand>
        <name>ATP</name>
        <dbReference type="ChEBI" id="CHEBI:30616"/>
    </ligand>
</feature>
<feature type="binding site" evidence="4">
    <location>
        <position position="55"/>
    </location>
    <ligand>
        <name>substrate</name>
    </ligand>
</feature>
<dbReference type="InterPro" id="IPR002698">
    <property type="entry name" value="FTHF_cligase"/>
</dbReference>
<comment type="similarity">
    <text evidence="1 5">Belongs to the 5-formyltetrahydrofolate cyclo-ligase family.</text>
</comment>
<dbReference type="GO" id="GO:0005524">
    <property type="term" value="F:ATP binding"/>
    <property type="evidence" value="ECO:0007669"/>
    <property type="project" value="UniProtKB-KW"/>
</dbReference>
<dbReference type="AlphaFoldDB" id="A0A918CZ45"/>
<evidence type="ECO:0000256" key="5">
    <source>
        <dbReference type="RuleBase" id="RU361279"/>
    </source>
</evidence>
<accession>A0A918CZ45</accession>
<dbReference type="GO" id="GO:0035999">
    <property type="term" value="P:tetrahydrofolate interconversion"/>
    <property type="evidence" value="ECO:0007669"/>
    <property type="project" value="TreeGrafter"/>
</dbReference>
<dbReference type="NCBIfam" id="TIGR02727">
    <property type="entry name" value="MTHFS_bact"/>
    <property type="match status" value="1"/>
</dbReference>
<evidence type="ECO:0000313" key="6">
    <source>
        <dbReference type="EMBL" id="GGN51309.1"/>
    </source>
</evidence>
<dbReference type="Proteomes" id="UP000624041">
    <property type="component" value="Unassembled WGS sequence"/>
</dbReference>